<proteinExistence type="predicted"/>
<dbReference type="EMBL" id="JAYWTM010000001">
    <property type="protein sequence ID" value="MEC5341366.1"/>
    <property type="molecule type" value="Genomic_DNA"/>
</dbReference>
<evidence type="ECO:0000313" key="2">
    <source>
        <dbReference type="Proteomes" id="UP001309705"/>
    </source>
</evidence>
<dbReference type="RefSeq" id="WP_327616562.1">
    <property type="nucleotide sequence ID" value="NZ_JAYWTM010000001.1"/>
</dbReference>
<sequence length="136" mass="14698">MLTLLNLAAGDAVVPDKSDFRSDNEISVSVVGGSPPELRNSAPGLFWKAFSRKLRFTLGAEEKALLFLQRCIVPEQAICAVHSAGRLAGFTAIKSHGYGFIHPRLSDFYAAYGISGGAIRALIMSKLDYQPAKNEI</sequence>
<name>A0ABU6JL30_9GAMM</name>
<organism evidence="1 2">
    <name type="scientific">Brenneria populi</name>
    <dbReference type="NCBI Taxonomy" id="1505588"/>
    <lineage>
        <taxon>Bacteria</taxon>
        <taxon>Pseudomonadati</taxon>
        <taxon>Pseudomonadota</taxon>
        <taxon>Gammaproteobacteria</taxon>
        <taxon>Enterobacterales</taxon>
        <taxon>Pectobacteriaceae</taxon>
        <taxon>Brenneria</taxon>
    </lineage>
</organism>
<evidence type="ECO:0000313" key="1">
    <source>
        <dbReference type="EMBL" id="MEC5341366.1"/>
    </source>
</evidence>
<reference evidence="1 2" key="1">
    <citation type="journal article" date="2017" name="Int. J. Syst. Evol. Microbiol.">
        <title>Brenneria populi subsp. brevivirga subsp. nov. isolated from symptomatic bark of Populus x euramericana canker, and description of Brenneria populi subsp. populi subsp. nov.</title>
        <authorList>
            <person name="Zheng M.H."/>
            <person name="Piao C.G."/>
            <person name="Xue H."/>
            <person name="Guo M.W."/>
            <person name="Li Y."/>
        </authorList>
    </citation>
    <scope>NUCLEOTIDE SEQUENCE [LARGE SCALE GENOMIC DNA]</scope>
    <source>
        <strain evidence="1 2">D9-5</strain>
    </source>
</reference>
<comment type="caution">
    <text evidence="1">The sequence shown here is derived from an EMBL/GenBank/DDBJ whole genome shotgun (WGS) entry which is preliminary data.</text>
</comment>
<gene>
    <name evidence="1" type="ORF">VSX58_01900</name>
</gene>
<protein>
    <submittedName>
        <fullName evidence="1">Uncharacterized protein</fullName>
    </submittedName>
</protein>
<keyword evidence="2" id="KW-1185">Reference proteome</keyword>
<dbReference type="Proteomes" id="UP001309705">
    <property type="component" value="Unassembled WGS sequence"/>
</dbReference>
<accession>A0ABU6JL30</accession>